<dbReference type="GO" id="GO:0008610">
    <property type="term" value="P:lipid biosynthetic process"/>
    <property type="evidence" value="ECO:0007669"/>
    <property type="project" value="UniProtKB-ARBA"/>
</dbReference>
<feature type="domain" description="Carrier" evidence="5">
    <location>
        <begin position="518"/>
        <end position="593"/>
    </location>
</feature>
<dbReference type="InterPro" id="IPR025110">
    <property type="entry name" value="AMP-bd_C"/>
</dbReference>
<dbReference type="InterPro" id="IPR010071">
    <property type="entry name" value="AA_adenyl_dom"/>
</dbReference>
<dbReference type="InterPro" id="IPR020806">
    <property type="entry name" value="PKS_PP-bd"/>
</dbReference>
<dbReference type="Pfam" id="PF00501">
    <property type="entry name" value="AMP-binding"/>
    <property type="match status" value="1"/>
</dbReference>
<evidence type="ECO:0000256" key="4">
    <source>
        <dbReference type="SAM" id="MobiDB-lite"/>
    </source>
</evidence>
<dbReference type="Gene3D" id="3.30.559.30">
    <property type="entry name" value="Nonribosomal peptide synthetase, condensation domain"/>
    <property type="match status" value="1"/>
</dbReference>
<dbReference type="SUPFAM" id="SSF47336">
    <property type="entry name" value="ACP-like"/>
    <property type="match status" value="1"/>
</dbReference>
<dbReference type="Proteomes" id="UP000555564">
    <property type="component" value="Unassembled WGS sequence"/>
</dbReference>
<keyword evidence="3" id="KW-0597">Phosphoprotein</keyword>
<reference evidence="6 7" key="1">
    <citation type="submission" date="2020-08" db="EMBL/GenBank/DDBJ databases">
        <title>Sequencing the genomes of 1000 actinobacteria strains.</title>
        <authorList>
            <person name="Klenk H.-P."/>
        </authorList>
    </citation>
    <scope>NUCLEOTIDE SEQUENCE [LARGE SCALE GENOMIC DNA]</scope>
    <source>
        <strain evidence="6 7">DSM 44936</strain>
    </source>
</reference>
<dbReference type="Gene3D" id="3.30.300.30">
    <property type="match status" value="1"/>
</dbReference>
<dbReference type="FunFam" id="2.30.38.10:FF:000001">
    <property type="entry name" value="Non-ribosomal peptide synthetase PvdI"/>
    <property type="match status" value="1"/>
</dbReference>
<sequence length="1058" mass="113968">MHTVVAGAVATSGLLHHVTAGHDTGRVAFRFTGSAGERAELTYGELGRRAGRLAHALREAGLGPGQVVALLLERGPHLMVAQLAVMMSGATWMPLDPRNPPARLAFQAGDAAAPLLLTTSDLTALAAEVTAAETWVLDDPLRQAELSRHPGTAPDVDVSPGDAAYLMYTSGSTGTPKGVLISHRSAYVYCGNAVEQLGLTAADVLPQVANPAFDVTIFDTFATLLAGGTVVSAPSSVMTEPDALTTFLIEERVTVAYVPPPILALMDPARLAGGPLRAVIAIGSVLGAEVAGRWSRPGLTVHNGYGPTEATVICTSYVCPPTPLPGAVPIGTALPHQRTYVLNKRLRPVPVGVAGQLYIAGSGLAHGYLNRPGLTAERFLPDPYGGEPGDRMYASGDLVRWRPDGQLEFMGRTDRQVKLRGQRIELGEIEHVLTRHPAVRQCAVTMRDDSYLAAYVVTEPGHGDPDPAELREHLARDVPPYMIPTAWVTLPALPLNPNGKLDLAALPDPRPGARQYVAPATETEQWLAEAWQELLKVDRVGAGDNFFDLGGTSLHGTQLAARVREHLSVELDLQHLFTEATLADLAARLAESEAATGEQPIVPVARDGALPCTPQQEGLWFLERMGMSSIYNLSFALALRGPLDIPALERALHTLMVRHEGLRTRFVEERGVPRQVIEPPPSAVTLTVEHVGAEDVESWVNEHMTRRFDLAAGSLFRAGLARLGPDEHILVPVMHHIVSDGWSLRMLADELSVAYAAESRGEEAGLPEVYLQPGDHAVWQRGRLDEAEMDRRVGHWREALDGLPTLEFPADRPRPARPTGAGAATTREVPAATAEAMRAYARAHRVSFLAVAQAGLLTVLHRYTGQDDLVIGSIVSGRTRPEMERIIGFFANTVVLRTDLGGEPTFAEVVGRCHATVLDATTYQDVPFAVIVDAVQPERIAGRNPLFQVSLTLQPAGSQADLTLGDVDARPLDTVSRVSRFDIGIELIETPDSLWLSMEYSTEMFDADRMERLFDHYLAALANGLAEPDVIAEDIDIMSSSERQQVLSWNPAGPMGGV</sequence>
<comment type="caution">
    <text evidence="6">The sequence shown here is derived from an EMBL/GenBank/DDBJ whole genome shotgun (WGS) entry which is preliminary data.</text>
</comment>
<dbReference type="Pfam" id="PF00668">
    <property type="entry name" value="Condensation"/>
    <property type="match status" value="1"/>
</dbReference>
<evidence type="ECO:0000256" key="3">
    <source>
        <dbReference type="ARBA" id="ARBA00022553"/>
    </source>
</evidence>
<evidence type="ECO:0000313" key="7">
    <source>
        <dbReference type="Proteomes" id="UP000555564"/>
    </source>
</evidence>
<dbReference type="RefSeq" id="WP_184978226.1">
    <property type="nucleotide sequence ID" value="NZ_BAAALO010000069.1"/>
</dbReference>
<dbReference type="InterPro" id="IPR020845">
    <property type="entry name" value="AMP-binding_CS"/>
</dbReference>
<evidence type="ECO:0000313" key="6">
    <source>
        <dbReference type="EMBL" id="MBB6470936.1"/>
    </source>
</evidence>
<dbReference type="InterPro" id="IPR001242">
    <property type="entry name" value="Condensation_dom"/>
</dbReference>
<dbReference type="PROSITE" id="PS50075">
    <property type="entry name" value="CARRIER"/>
    <property type="match status" value="1"/>
</dbReference>
<dbReference type="PANTHER" id="PTHR45527:SF1">
    <property type="entry name" value="FATTY ACID SYNTHASE"/>
    <property type="match status" value="1"/>
</dbReference>
<dbReference type="Gene3D" id="1.10.1200.10">
    <property type="entry name" value="ACP-like"/>
    <property type="match status" value="1"/>
</dbReference>
<dbReference type="Pfam" id="PF13193">
    <property type="entry name" value="AMP-binding_C"/>
    <property type="match status" value="1"/>
</dbReference>
<accession>A0A7X0I976</accession>
<dbReference type="SUPFAM" id="SSF52777">
    <property type="entry name" value="CoA-dependent acyltransferases"/>
    <property type="match status" value="2"/>
</dbReference>
<feature type="region of interest" description="Disordered" evidence="4">
    <location>
        <begin position="807"/>
        <end position="829"/>
    </location>
</feature>
<dbReference type="AlphaFoldDB" id="A0A7X0I976"/>
<comment type="cofactor">
    <cofactor evidence="1">
        <name>pantetheine 4'-phosphate</name>
        <dbReference type="ChEBI" id="CHEBI:47942"/>
    </cofactor>
</comment>
<keyword evidence="2" id="KW-0596">Phosphopantetheine</keyword>
<evidence type="ECO:0000259" key="5">
    <source>
        <dbReference type="PROSITE" id="PS50075"/>
    </source>
</evidence>
<organism evidence="6 7">
    <name type="scientific">Sphaerisporangium rubeum</name>
    <dbReference type="NCBI Taxonomy" id="321317"/>
    <lineage>
        <taxon>Bacteria</taxon>
        <taxon>Bacillati</taxon>
        <taxon>Actinomycetota</taxon>
        <taxon>Actinomycetes</taxon>
        <taxon>Streptosporangiales</taxon>
        <taxon>Streptosporangiaceae</taxon>
        <taxon>Sphaerisporangium</taxon>
    </lineage>
</organism>
<dbReference type="Gene3D" id="3.30.559.10">
    <property type="entry name" value="Chloramphenicol acetyltransferase-like domain"/>
    <property type="match status" value="1"/>
</dbReference>
<dbReference type="Gene3D" id="3.40.50.980">
    <property type="match status" value="2"/>
</dbReference>
<dbReference type="GO" id="GO:0043041">
    <property type="term" value="P:amino acid activation for nonribosomal peptide biosynthetic process"/>
    <property type="evidence" value="ECO:0007669"/>
    <property type="project" value="TreeGrafter"/>
</dbReference>
<dbReference type="SMART" id="SM00823">
    <property type="entry name" value="PKS_PP"/>
    <property type="match status" value="1"/>
</dbReference>
<dbReference type="FunFam" id="1.10.1200.10:FF:000016">
    <property type="entry name" value="Non-ribosomal peptide synthase"/>
    <property type="match status" value="1"/>
</dbReference>
<dbReference type="InterPro" id="IPR045851">
    <property type="entry name" value="AMP-bd_C_sf"/>
</dbReference>
<dbReference type="GO" id="GO:0072330">
    <property type="term" value="P:monocarboxylic acid biosynthetic process"/>
    <property type="evidence" value="ECO:0007669"/>
    <property type="project" value="UniProtKB-ARBA"/>
</dbReference>
<dbReference type="GO" id="GO:0044550">
    <property type="term" value="P:secondary metabolite biosynthetic process"/>
    <property type="evidence" value="ECO:0007669"/>
    <property type="project" value="TreeGrafter"/>
</dbReference>
<proteinExistence type="predicted"/>
<dbReference type="InterPro" id="IPR036736">
    <property type="entry name" value="ACP-like_sf"/>
</dbReference>
<dbReference type="EMBL" id="JACHIU010000001">
    <property type="protein sequence ID" value="MBB6470936.1"/>
    <property type="molecule type" value="Genomic_DNA"/>
</dbReference>
<dbReference type="Gene3D" id="2.30.38.10">
    <property type="entry name" value="Luciferase, Domain 3"/>
    <property type="match status" value="1"/>
</dbReference>
<dbReference type="CDD" id="cd19531">
    <property type="entry name" value="LCL_NRPS-like"/>
    <property type="match status" value="1"/>
</dbReference>
<keyword evidence="7" id="KW-1185">Reference proteome</keyword>
<dbReference type="SUPFAM" id="SSF56801">
    <property type="entry name" value="Acetyl-CoA synthetase-like"/>
    <property type="match status" value="1"/>
</dbReference>
<evidence type="ECO:0000256" key="2">
    <source>
        <dbReference type="ARBA" id="ARBA00022450"/>
    </source>
</evidence>
<feature type="compositionally biased region" description="Low complexity" evidence="4">
    <location>
        <begin position="817"/>
        <end position="829"/>
    </location>
</feature>
<gene>
    <name evidence="6" type="ORF">BJ992_000367</name>
</gene>
<dbReference type="NCBIfam" id="TIGR01733">
    <property type="entry name" value="AA-adenyl-dom"/>
    <property type="match status" value="1"/>
</dbReference>
<name>A0A7X0I976_9ACTN</name>
<protein>
    <submittedName>
        <fullName evidence="6">Amino acid adenylation domain-containing protein</fullName>
    </submittedName>
</protein>
<dbReference type="PROSITE" id="PS00455">
    <property type="entry name" value="AMP_BINDING"/>
    <property type="match status" value="1"/>
</dbReference>
<dbReference type="InterPro" id="IPR000873">
    <property type="entry name" value="AMP-dep_synth/lig_dom"/>
</dbReference>
<evidence type="ECO:0000256" key="1">
    <source>
        <dbReference type="ARBA" id="ARBA00001957"/>
    </source>
</evidence>
<dbReference type="FunFam" id="3.40.50.980:FF:000001">
    <property type="entry name" value="Non-ribosomal peptide synthetase"/>
    <property type="match status" value="1"/>
</dbReference>
<dbReference type="GO" id="GO:0031177">
    <property type="term" value="F:phosphopantetheine binding"/>
    <property type="evidence" value="ECO:0007669"/>
    <property type="project" value="InterPro"/>
</dbReference>
<dbReference type="GO" id="GO:0005829">
    <property type="term" value="C:cytosol"/>
    <property type="evidence" value="ECO:0007669"/>
    <property type="project" value="TreeGrafter"/>
</dbReference>
<dbReference type="InterPro" id="IPR023213">
    <property type="entry name" value="CAT-like_dom_sf"/>
</dbReference>
<dbReference type="InterPro" id="IPR009081">
    <property type="entry name" value="PP-bd_ACP"/>
</dbReference>
<dbReference type="CDD" id="cd05930">
    <property type="entry name" value="A_NRPS"/>
    <property type="match status" value="1"/>
</dbReference>
<dbReference type="GO" id="GO:0003824">
    <property type="term" value="F:catalytic activity"/>
    <property type="evidence" value="ECO:0007669"/>
    <property type="project" value="InterPro"/>
</dbReference>
<dbReference type="Pfam" id="PF00550">
    <property type="entry name" value="PP-binding"/>
    <property type="match status" value="1"/>
</dbReference>
<dbReference type="PANTHER" id="PTHR45527">
    <property type="entry name" value="NONRIBOSOMAL PEPTIDE SYNTHETASE"/>
    <property type="match status" value="1"/>
</dbReference>